<evidence type="ECO:0000313" key="6">
    <source>
        <dbReference type="Proteomes" id="UP000178776"/>
    </source>
</evidence>
<evidence type="ECO:0000259" key="4">
    <source>
        <dbReference type="Pfam" id="PF00933"/>
    </source>
</evidence>
<dbReference type="SUPFAM" id="SSF51445">
    <property type="entry name" value="(Trans)glycosidases"/>
    <property type="match status" value="1"/>
</dbReference>
<organism evidence="5 6">
    <name type="scientific">Chromobacterium vaccinii</name>
    <dbReference type="NCBI Taxonomy" id="1108595"/>
    <lineage>
        <taxon>Bacteria</taxon>
        <taxon>Pseudomonadati</taxon>
        <taxon>Pseudomonadota</taxon>
        <taxon>Betaproteobacteria</taxon>
        <taxon>Neisseriales</taxon>
        <taxon>Chromobacteriaceae</taxon>
        <taxon>Chromobacterium</taxon>
    </lineage>
</organism>
<evidence type="ECO:0000256" key="1">
    <source>
        <dbReference type="ARBA" id="ARBA00005336"/>
    </source>
</evidence>
<dbReference type="InterPro" id="IPR017853">
    <property type="entry name" value="GH"/>
</dbReference>
<dbReference type="InterPro" id="IPR036962">
    <property type="entry name" value="Glyco_hydro_3_N_sf"/>
</dbReference>
<name>A0A1D9LIE4_9NEIS</name>
<accession>A0A1D9LIE4</accession>
<reference evidence="5 6" key="1">
    <citation type="submission" date="2016-10" db="EMBL/GenBank/DDBJ databases">
        <title>Chromobacterium muskegensis sp. nov., an insecticidal bacterium isolated from Sphagnum bogs.</title>
        <authorList>
            <person name="Sparks M.E."/>
            <person name="Blackburn M.B."/>
            <person name="Gundersen-Rindal D.E."/>
            <person name="Mitchell A."/>
            <person name="Farrar R."/>
            <person name="Kuhar D."/>
        </authorList>
    </citation>
    <scope>NUCLEOTIDE SEQUENCE [LARGE SCALE GENOMIC DNA]</scope>
    <source>
        <strain evidence="5 6">21-1</strain>
    </source>
</reference>
<dbReference type="GeneID" id="68842341"/>
<dbReference type="NCBIfam" id="NF003740">
    <property type="entry name" value="PRK05337.1"/>
    <property type="match status" value="1"/>
</dbReference>
<gene>
    <name evidence="5" type="ORF">BKX93_14120</name>
</gene>
<feature type="domain" description="Glycoside hydrolase family 3 N-terminal" evidence="4">
    <location>
        <begin position="15"/>
        <end position="322"/>
    </location>
</feature>
<dbReference type="PANTHER" id="PTHR30480:SF16">
    <property type="entry name" value="GLYCOSIDE HYDROLASE FAMILY 3 DOMAIN PROTEIN"/>
    <property type="match status" value="1"/>
</dbReference>
<dbReference type="Pfam" id="PF00933">
    <property type="entry name" value="Glyco_hydro_3"/>
    <property type="match status" value="1"/>
</dbReference>
<evidence type="ECO:0000313" key="5">
    <source>
        <dbReference type="EMBL" id="AOZ51011.1"/>
    </source>
</evidence>
<proteinExistence type="inferred from homology"/>
<dbReference type="Gene3D" id="3.20.20.300">
    <property type="entry name" value="Glycoside hydrolase, family 3, N-terminal domain"/>
    <property type="match status" value="1"/>
</dbReference>
<dbReference type="GO" id="GO:0004553">
    <property type="term" value="F:hydrolase activity, hydrolyzing O-glycosyl compounds"/>
    <property type="evidence" value="ECO:0007669"/>
    <property type="project" value="InterPro"/>
</dbReference>
<dbReference type="EMBL" id="CP017707">
    <property type="protein sequence ID" value="AOZ51011.1"/>
    <property type="molecule type" value="Genomic_DNA"/>
</dbReference>
<comment type="similarity">
    <text evidence="1">Belongs to the glycosyl hydrolase 3 family.</text>
</comment>
<dbReference type="InterPro" id="IPR001764">
    <property type="entry name" value="Glyco_hydro_3_N"/>
</dbReference>
<evidence type="ECO:0000256" key="3">
    <source>
        <dbReference type="ARBA" id="ARBA00023295"/>
    </source>
</evidence>
<dbReference type="KEGG" id="cvc:BKX93_14120"/>
<dbReference type="PRINTS" id="PR00133">
    <property type="entry name" value="GLHYDRLASE3"/>
</dbReference>
<keyword evidence="3" id="KW-0326">Glycosidase</keyword>
<dbReference type="Proteomes" id="UP000178776">
    <property type="component" value="Chromosome"/>
</dbReference>
<protein>
    <submittedName>
        <fullName evidence="5">Beta-N-acetylhexosaminidase</fullName>
    </submittedName>
</protein>
<dbReference type="PANTHER" id="PTHR30480">
    <property type="entry name" value="BETA-HEXOSAMINIDASE-RELATED"/>
    <property type="match status" value="1"/>
</dbReference>
<dbReference type="AlphaFoldDB" id="A0A1D9LIE4"/>
<dbReference type="InterPro" id="IPR050226">
    <property type="entry name" value="NagZ_Beta-hexosaminidase"/>
</dbReference>
<dbReference type="GO" id="GO:0005975">
    <property type="term" value="P:carbohydrate metabolic process"/>
    <property type="evidence" value="ECO:0007669"/>
    <property type="project" value="InterPro"/>
</dbReference>
<dbReference type="STRING" id="1108595.BKX93_14120"/>
<keyword evidence="2" id="KW-0378">Hydrolase</keyword>
<evidence type="ECO:0000256" key="2">
    <source>
        <dbReference type="ARBA" id="ARBA00022801"/>
    </source>
</evidence>
<sequence length="505" mass="54404">MTLSKEALDQLAGRCLMVDVAGPALSDEEAARLRKMRVRAVCLFRRNVPDAASTRRLAADLKRALGDELLIALDQEGGAVMRTRFLPQAPAAMALAAVGDEDLARKVGGAVARGIKSLGVNWNFAPVLDLNNNPANPVIGERSFGADPARAAALARAWMEGHLAEGVACCVKHFPGHGDTHTDSHLDLPVVDKPQAELRDYELAPFKALSAHAPALMSAHIRFPSLDAEWPATLSPAILTGLLRQELGFQGVAITDALNMKAIRERWGQPAGAVQTLKAGADLALVLQFADEMEASFDALRAALRSGELAEQRLAQAAARVDALIRRYPSLDDYDYAAEQRAADEALFADAWRRALTAHGEVPILPAGQRLRLVVQDQAPSDGVSEEGLAAEALIATLSRRHALEIVRFKERAALAWPTLPQDGLFTVLASTTRERYGRREQQEWRPDLHLALWNPYAAADIAAPALISYGFADAALFAASRCLAGEIAAAGRLPVDLGQPHQEQ</sequence>
<dbReference type="RefSeq" id="WP_070980308.1">
    <property type="nucleotide sequence ID" value="NZ_CP017707.1"/>
</dbReference>
<dbReference type="GO" id="GO:0009254">
    <property type="term" value="P:peptidoglycan turnover"/>
    <property type="evidence" value="ECO:0007669"/>
    <property type="project" value="TreeGrafter"/>
</dbReference>